<accession>A0A0V1C313</accession>
<dbReference type="EMBL" id="JYDI01000965">
    <property type="protein sequence ID" value="KRY43690.1"/>
    <property type="molecule type" value="Genomic_DNA"/>
</dbReference>
<evidence type="ECO:0000313" key="1">
    <source>
        <dbReference type="EMBL" id="KRY43690.1"/>
    </source>
</evidence>
<feature type="non-terminal residue" evidence="1">
    <location>
        <position position="78"/>
    </location>
</feature>
<evidence type="ECO:0000313" key="2">
    <source>
        <dbReference type="Proteomes" id="UP000054653"/>
    </source>
</evidence>
<gene>
    <name evidence="1" type="ORF">T03_9097</name>
</gene>
<dbReference type="AlphaFoldDB" id="A0A0V1C313"/>
<proteinExistence type="predicted"/>
<keyword evidence="2" id="KW-1185">Reference proteome</keyword>
<comment type="caution">
    <text evidence="1">The sequence shown here is derived from an EMBL/GenBank/DDBJ whole genome shotgun (WGS) entry which is preliminary data.</text>
</comment>
<name>A0A0V1C313_TRIBR</name>
<protein>
    <submittedName>
        <fullName evidence="1">Uncharacterized protein</fullName>
    </submittedName>
</protein>
<dbReference type="Proteomes" id="UP000054653">
    <property type="component" value="Unassembled WGS sequence"/>
</dbReference>
<reference evidence="1 2" key="1">
    <citation type="submission" date="2015-01" db="EMBL/GenBank/DDBJ databases">
        <title>Evolution of Trichinella species and genotypes.</title>
        <authorList>
            <person name="Korhonen P.K."/>
            <person name="Edoardo P."/>
            <person name="Giuseppe L.R."/>
            <person name="Gasser R.B."/>
        </authorList>
    </citation>
    <scope>NUCLEOTIDE SEQUENCE [LARGE SCALE GENOMIC DNA]</scope>
    <source>
        <strain evidence="1">ISS120</strain>
    </source>
</reference>
<sequence>MRARLQGGDSGGAVVFILLSPTVVVRLEFVGGFPTASRLRLPIRLVGVSSSARSIQFGPTSAAAVLVHARFHRVPKNK</sequence>
<organism evidence="1 2">
    <name type="scientific">Trichinella britovi</name>
    <name type="common">Parasitic roundworm</name>
    <dbReference type="NCBI Taxonomy" id="45882"/>
    <lineage>
        <taxon>Eukaryota</taxon>
        <taxon>Metazoa</taxon>
        <taxon>Ecdysozoa</taxon>
        <taxon>Nematoda</taxon>
        <taxon>Enoplea</taxon>
        <taxon>Dorylaimia</taxon>
        <taxon>Trichinellida</taxon>
        <taxon>Trichinellidae</taxon>
        <taxon>Trichinella</taxon>
    </lineage>
</organism>